<protein>
    <recommendedName>
        <fullName evidence="4">Transmembrane protein</fullName>
    </recommendedName>
</protein>
<feature type="transmembrane region" description="Helical" evidence="1">
    <location>
        <begin position="118"/>
        <end position="140"/>
    </location>
</feature>
<evidence type="ECO:0000313" key="3">
    <source>
        <dbReference type="Proteomes" id="UP001190700"/>
    </source>
</evidence>
<evidence type="ECO:0008006" key="4">
    <source>
        <dbReference type="Google" id="ProtNLM"/>
    </source>
</evidence>
<gene>
    <name evidence="2" type="ORF">CYMTET_56349</name>
</gene>
<proteinExistence type="predicted"/>
<keyword evidence="1" id="KW-0472">Membrane</keyword>
<dbReference type="AlphaFoldDB" id="A0AAE0BCV4"/>
<comment type="caution">
    <text evidence="2">The sequence shown here is derived from an EMBL/GenBank/DDBJ whole genome shotgun (WGS) entry which is preliminary data.</text>
</comment>
<evidence type="ECO:0000313" key="2">
    <source>
        <dbReference type="EMBL" id="KAK3233344.1"/>
    </source>
</evidence>
<organism evidence="2 3">
    <name type="scientific">Cymbomonas tetramitiformis</name>
    <dbReference type="NCBI Taxonomy" id="36881"/>
    <lineage>
        <taxon>Eukaryota</taxon>
        <taxon>Viridiplantae</taxon>
        <taxon>Chlorophyta</taxon>
        <taxon>Pyramimonadophyceae</taxon>
        <taxon>Pyramimonadales</taxon>
        <taxon>Pyramimonadaceae</taxon>
        <taxon>Cymbomonas</taxon>
    </lineage>
</organism>
<keyword evidence="1" id="KW-0812">Transmembrane</keyword>
<sequence length="202" mass="22186">MLAADKLLLQSNFKRNAVELKEKEFRLHHDNFSSVGTQASVLAGFAVAALVELDIPVGTSRILQFSYFFSVCVSLAANLQCVACTTCVTVWGSSLALRGPDGAVLKAVEQMYLERGRIFCLFAIGVIAIHFAAMCAAAMIMQFEAMLASNFAVAYSLFTLVQYCQRLSARMHYDERDTVNFDDLFTPNAGRVPDTDKDVEAS</sequence>
<reference evidence="2 3" key="1">
    <citation type="journal article" date="2015" name="Genome Biol. Evol.">
        <title>Comparative Genomics of a Bacterivorous Green Alga Reveals Evolutionary Causalities and Consequences of Phago-Mixotrophic Mode of Nutrition.</title>
        <authorList>
            <person name="Burns J.A."/>
            <person name="Paasch A."/>
            <person name="Narechania A."/>
            <person name="Kim E."/>
        </authorList>
    </citation>
    <scope>NUCLEOTIDE SEQUENCE [LARGE SCALE GENOMIC DNA]</scope>
    <source>
        <strain evidence="2 3">PLY_AMNH</strain>
    </source>
</reference>
<feature type="transmembrane region" description="Helical" evidence="1">
    <location>
        <begin position="146"/>
        <end position="164"/>
    </location>
</feature>
<accession>A0AAE0BCV4</accession>
<keyword evidence="3" id="KW-1185">Reference proteome</keyword>
<dbReference type="EMBL" id="LGRX02035743">
    <property type="protein sequence ID" value="KAK3233344.1"/>
    <property type="molecule type" value="Genomic_DNA"/>
</dbReference>
<keyword evidence="1" id="KW-1133">Transmembrane helix</keyword>
<evidence type="ECO:0000256" key="1">
    <source>
        <dbReference type="SAM" id="Phobius"/>
    </source>
</evidence>
<name>A0AAE0BCV4_9CHLO</name>
<dbReference type="Proteomes" id="UP001190700">
    <property type="component" value="Unassembled WGS sequence"/>
</dbReference>